<dbReference type="Proteomes" id="UP000184363">
    <property type="component" value="Unassembled WGS sequence"/>
</dbReference>
<evidence type="ECO:0000313" key="1">
    <source>
        <dbReference type="EMBL" id="SHL46980.1"/>
    </source>
</evidence>
<gene>
    <name evidence="1" type="ORF">SAMN05443637_13041</name>
</gene>
<dbReference type="STRING" id="1848.SAMN05443637_13041"/>
<reference evidence="1 2" key="1">
    <citation type="submission" date="2016-11" db="EMBL/GenBank/DDBJ databases">
        <authorList>
            <person name="Jaros S."/>
            <person name="Januszkiewicz K."/>
            <person name="Wedrychowicz H."/>
        </authorList>
    </citation>
    <scope>NUCLEOTIDE SEQUENCE [LARGE SCALE GENOMIC DNA]</scope>
    <source>
        <strain evidence="1 2">DSM 43832</strain>
    </source>
</reference>
<keyword evidence="2" id="KW-1185">Reference proteome</keyword>
<dbReference type="AlphaFoldDB" id="A0A1M7AW56"/>
<dbReference type="OrthoDB" id="4427731at2"/>
<accession>A0A1M7AW56</accession>
<evidence type="ECO:0000313" key="2">
    <source>
        <dbReference type="Proteomes" id="UP000184363"/>
    </source>
</evidence>
<sequence>MTTPTAELDRATVDLIFALRDSLTDDGPSRMDFWSGGRAAAAIATAAAGAESAAQAITTAARKLQIPQIATRHAATVRRVADVIDSDYQAWGGSQLGGPCHGRIHRACGRAPDAR</sequence>
<organism evidence="1 2">
    <name type="scientific">Pseudonocardia thermophila</name>
    <dbReference type="NCBI Taxonomy" id="1848"/>
    <lineage>
        <taxon>Bacteria</taxon>
        <taxon>Bacillati</taxon>
        <taxon>Actinomycetota</taxon>
        <taxon>Actinomycetes</taxon>
        <taxon>Pseudonocardiales</taxon>
        <taxon>Pseudonocardiaceae</taxon>
        <taxon>Pseudonocardia</taxon>
    </lineage>
</organism>
<name>A0A1M7AW56_PSETH</name>
<proteinExistence type="predicted"/>
<protein>
    <submittedName>
        <fullName evidence="1">Uncharacterized protein</fullName>
    </submittedName>
</protein>
<dbReference type="RefSeq" id="WP_073460394.1">
    <property type="nucleotide sequence ID" value="NZ_FRAP01000030.1"/>
</dbReference>
<dbReference type="EMBL" id="FRAP01000030">
    <property type="protein sequence ID" value="SHL46980.1"/>
    <property type="molecule type" value="Genomic_DNA"/>
</dbReference>